<protein>
    <submittedName>
        <fullName evidence="1">Uncharacterized protein</fullName>
    </submittedName>
</protein>
<dbReference type="InParanoid" id="E3N751"/>
<proteinExistence type="predicted"/>
<dbReference type="Proteomes" id="UP000008281">
    <property type="component" value="Unassembled WGS sequence"/>
</dbReference>
<dbReference type="PANTHER" id="PTHR34311">
    <property type="entry name" value="PROTEIN CBG21698-RELATED"/>
    <property type="match status" value="1"/>
</dbReference>
<dbReference type="AlphaFoldDB" id="E3N751"/>
<accession>E3N751</accession>
<gene>
    <name evidence="1" type="ORF">CRE_11382</name>
</gene>
<dbReference type="FunCoup" id="E3N751">
    <property type="interactions" value="1463"/>
</dbReference>
<dbReference type="HOGENOM" id="CLU_1042925_0_0_1"/>
<dbReference type="eggNOG" id="ENOG502TG5G">
    <property type="taxonomic scope" value="Eukaryota"/>
</dbReference>
<dbReference type="EMBL" id="DS268545">
    <property type="protein sequence ID" value="EFO88365.1"/>
    <property type="molecule type" value="Genomic_DNA"/>
</dbReference>
<dbReference type="OrthoDB" id="5823675at2759"/>
<evidence type="ECO:0000313" key="1">
    <source>
        <dbReference type="EMBL" id="EFO88365.1"/>
    </source>
</evidence>
<dbReference type="STRING" id="31234.E3N751"/>
<dbReference type="OMA" id="WACEANR"/>
<name>E3N751_CAERE</name>
<keyword evidence="2" id="KW-1185">Reference proteome</keyword>
<sequence length="310" mass="35034">MKPKCQCSLDFRNVVKFQKITSPVSEHQYQNQFNIKLLTNSFTIPACLLLASTSIYAQDLSCVDAKFQACQYNMAMNLGMNDTVSAQLFKDYTIMYNYFLYMFGRNPGQTADMLTVCNSLETFNLCMHGNRGCLDISNLIKKTDINNAYAVEATYRQYSSFNCGPGINTLEHEGLTCPQRVLNTRQNILQGCVQTYITNTANDATNGCKYVLSVECTLHNLHYSDTAASCRRENGVATWWACEQNKVFVKTTFPSCPLACDEKFGPFFGASASWLDTHHKIVEGEHWFKMPDTVEKRDGELVTVDGVWLK</sequence>
<organism evidence="2">
    <name type="scientific">Caenorhabditis remanei</name>
    <name type="common">Caenorhabditis vulgaris</name>
    <dbReference type="NCBI Taxonomy" id="31234"/>
    <lineage>
        <taxon>Eukaryota</taxon>
        <taxon>Metazoa</taxon>
        <taxon>Ecdysozoa</taxon>
        <taxon>Nematoda</taxon>
        <taxon>Chromadorea</taxon>
        <taxon>Rhabditida</taxon>
        <taxon>Rhabditina</taxon>
        <taxon>Rhabditomorpha</taxon>
        <taxon>Rhabditoidea</taxon>
        <taxon>Rhabditidae</taxon>
        <taxon>Peloderinae</taxon>
        <taxon>Caenorhabditis</taxon>
    </lineage>
</organism>
<reference evidence="1" key="1">
    <citation type="submission" date="2007-07" db="EMBL/GenBank/DDBJ databases">
        <title>PCAP assembly of the Caenorhabditis remanei genome.</title>
        <authorList>
            <consortium name="The Caenorhabditis remanei Sequencing Consortium"/>
            <person name="Wilson R.K."/>
        </authorList>
    </citation>
    <scope>NUCLEOTIDE SEQUENCE [LARGE SCALE GENOMIC DNA]</scope>
    <source>
        <strain evidence="1">PB4641</strain>
    </source>
</reference>
<evidence type="ECO:0000313" key="2">
    <source>
        <dbReference type="Proteomes" id="UP000008281"/>
    </source>
</evidence>
<dbReference type="PANTHER" id="PTHR34311:SF5">
    <property type="entry name" value="SECRETED PROTEIN"/>
    <property type="match status" value="1"/>
</dbReference>